<gene>
    <name evidence="4" type="ORF">GQ466_19180</name>
</gene>
<dbReference type="InterPro" id="IPR050922">
    <property type="entry name" value="LytR/CpsA/Psr_CW_biosynth"/>
</dbReference>
<dbReference type="Pfam" id="PF03816">
    <property type="entry name" value="LytR_cpsA_psr"/>
    <property type="match status" value="1"/>
</dbReference>
<feature type="transmembrane region" description="Helical" evidence="2">
    <location>
        <begin position="44"/>
        <end position="63"/>
    </location>
</feature>
<dbReference type="PANTHER" id="PTHR33392">
    <property type="entry name" value="POLYISOPRENYL-TEICHOIC ACID--PEPTIDOGLYCAN TEICHOIC ACID TRANSFERASE TAGU"/>
    <property type="match status" value="1"/>
</dbReference>
<evidence type="ECO:0000313" key="4">
    <source>
        <dbReference type="EMBL" id="MXQ66146.1"/>
    </source>
</evidence>
<dbReference type="EMBL" id="WUTW01000003">
    <property type="protein sequence ID" value="MXQ66146.1"/>
    <property type="molecule type" value="Genomic_DNA"/>
</dbReference>
<dbReference type="OrthoDB" id="3759589at2"/>
<keyword evidence="5" id="KW-1185">Reference proteome</keyword>
<sequence length="322" mass="34271">MTVDDLNLLRDLGRALDREPPATLVRQRSRLAQARPRRRRPGPLVIAAAALATAALVLVPALLRQSGKAPATHRPGTVKAVNLLLVGADGVRGDARADSIVLVHLPADRRRVTVVSLPRDVEAPAACPGATTGGRLSGTIPNRSLTCVTRNVEALTHVRVDHVAILAYAGLVEMVDAVGGVEVMLPRAVDDPASGLKLSAGRHLVRGRPALAYARARHGLGDGSDLDRVKRQQALMAALAKAAREKITNPVTLARLVNAVTSGMVADRALTPAFLKELATSLERTDPATARYKIAPVVPDPRDPARLVLDEKRAEALFRTLR</sequence>
<dbReference type="PANTHER" id="PTHR33392:SF6">
    <property type="entry name" value="POLYISOPRENYL-TEICHOIC ACID--PEPTIDOGLYCAN TEICHOIC ACID TRANSFERASE TAGU"/>
    <property type="match status" value="1"/>
</dbReference>
<organism evidence="4 5">
    <name type="scientific">Actinomadura rayongensis</name>
    <dbReference type="NCBI Taxonomy" id="1429076"/>
    <lineage>
        <taxon>Bacteria</taxon>
        <taxon>Bacillati</taxon>
        <taxon>Actinomycetota</taxon>
        <taxon>Actinomycetes</taxon>
        <taxon>Streptosporangiales</taxon>
        <taxon>Thermomonosporaceae</taxon>
        <taxon>Actinomadura</taxon>
    </lineage>
</organism>
<keyword evidence="2" id="KW-1133">Transmembrane helix</keyword>
<accession>A0A6I4WE69</accession>
<comment type="caution">
    <text evidence="4">The sequence shown here is derived from an EMBL/GenBank/DDBJ whole genome shotgun (WGS) entry which is preliminary data.</text>
</comment>
<name>A0A6I4WE69_9ACTN</name>
<evidence type="ECO:0000313" key="5">
    <source>
        <dbReference type="Proteomes" id="UP000431901"/>
    </source>
</evidence>
<proteinExistence type="inferred from homology"/>
<reference evidence="4 5" key="1">
    <citation type="submission" date="2019-12" db="EMBL/GenBank/DDBJ databases">
        <title>Nocardia macrotermitis sp. nov. and Nocardia aurantia sp. nov., isolated from the gut of the fungus growing-termite Macrotermes natalensis.</title>
        <authorList>
            <person name="Christine B."/>
            <person name="Rene B."/>
        </authorList>
    </citation>
    <scope>NUCLEOTIDE SEQUENCE [LARGE SCALE GENOMIC DNA]</scope>
    <source>
        <strain evidence="4 5">DSM 102126</strain>
    </source>
</reference>
<keyword evidence="2" id="KW-0472">Membrane</keyword>
<evidence type="ECO:0000256" key="2">
    <source>
        <dbReference type="SAM" id="Phobius"/>
    </source>
</evidence>
<dbReference type="Gene3D" id="3.40.630.190">
    <property type="entry name" value="LCP protein"/>
    <property type="match status" value="1"/>
</dbReference>
<keyword evidence="2" id="KW-0812">Transmembrane</keyword>
<evidence type="ECO:0000259" key="3">
    <source>
        <dbReference type="Pfam" id="PF03816"/>
    </source>
</evidence>
<protein>
    <recommendedName>
        <fullName evidence="3">Cell envelope-related transcriptional attenuator domain-containing protein</fullName>
    </recommendedName>
</protein>
<feature type="domain" description="Cell envelope-related transcriptional attenuator" evidence="3">
    <location>
        <begin position="96"/>
        <end position="243"/>
    </location>
</feature>
<dbReference type="InterPro" id="IPR004474">
    <property type="entry name" value="LytR_CpsA_psr"/>
</dbReference>
<dbReference type="Proteomes" id="UP000431901">
    <property type="component" value="Unassembled WGS sequence"/>
</dbReference>
<evidence type="ECO:0000256" key="1">
    <source>
        <dbReference type="ARBA" id="ARBA00006068"/>
    </source>
</evidence>
<dbReference type="AlphaFoldDB" id="A0A6I4WE69"/>
<dbReference type="NCBIfam" id="TIGR00350">
    <property type="entry name" value="lytR_cpsA_psr"/>
    <property type="match status" value="1"/>
</dbReference>
<comment type="similarity">
    <text evidence="1">Belongs to the LytR/CpsA/Psr (LCP) family.</text>
</comment>
<dbReference type="RefSeq" id="WP_161104329.1">
    <property type="nucleotide sequence ID" value="NZ_JBHLYI010000004.1"/>
</dbReference>